<gene>
    <name evidence="2" type="ORF">HNR48_002348</name>
</gene>
<evidence type="ECO:0000256" key="1">
    <source>
        <dbReference type="SAM" id="MobiDB-lite"/>
    </source>
</evidence>
<organism evidence="2 3">
    <name type="scientific">Pseudoteredinibacter isoporae</name>
    <dbReference type="NCBI Taxonomy" id="570281"/>
    <lineage>
        <taxon>Bacteria</taxon>
        <taxon>Pseudomonadati</taxon>
        <taxon>Pseudomonadota</taxon>
        <taxon>Gammaproteobacteria</taxon>
        <taxon>Cellvibrionales</taxon>
        <taxon>Cellvibrionaceae</taxon>
        <taxon>Pseudoteredinibacter</taxon>
    </lineage>
</organism>
<dbReference type="EMBL" id="JACHHT010000002">
    <property type="protein sequence ID" value="MBB6522063.1"/>
    <property type="molecule type" value="Genomic_DNA"/>
</dbReference>
<comment type="caution">
    <text evidence="2">The sequence shown here is derived from an EMBL/GenBank/DDBJ whole genome shotgun (WGS) entry which is preliminary data.</text>
</comment>
<feature type="compositionally biased region" description="Acidic residues" evidence="1">
    <location>
        <begin position="58"/>
        <end position="76"/>
    </location>
</feature>
<feature type="region of interest" description="Disordered" evidence="1">
    <location>
        <begin position="56"/>
        <end position="76"/>
    </location>
</feature>
<protein>
    <submittedName>
        <fullName evidence="2">Uncharacterized protein</fullName>
    </submittedName>
</protein>
<dbReference type="InParanoid" id="A0A7X0MW46"/>
<dbReference type="Proteomes" id="UP000528457">
    <property type="component" value="Unassembled WGS sequence"/>
</dbReference>
<reference evidence="2 3" key="1">
    <citation type="submission" date="2020-08" db="EMBL/GenBank/DDBJ databases">
        <title>Genomic Encyclopedia of Type Strains, Phase IV (KMG-IV): sequencing the most valuable type-strain genomes for metagenomic binning, comparative biology and taxonomic classification.</title>
        <authorList>
            <person name="Goeker M."/>
        </authorList>
    </citation>
    <scope>NUCLEOTIDE SEQUENCE [LARGE SCALE GENOMIC DNA]</scope>
    <source>
        <strain evidence="2 3">DSM 22368</strain>
    </source>
</reference>
<proteinExistence type="predicted"/>
<name>A0A7X0MW46_9GAMM</name>
<keyword evidence="3" id="KW-1185">Reference proteome</keyword>
<evidence type="ECO:0000313" key="2">
    <source>
        <dbReference type="EMBL" id="MBB6522063.1"/>
    </source>
</evidence>
<dbReference type="PROSITE" id="PS51257">
    <property type="entry name" value="PROKAR_LIPOPROTEIN"/>
    <property type="match status" value="1"/>
</dbReference>
<evidence type="ECO:0000313" key="3">
    <source>
        <dbReference type="Proteomes" id="UP000528457"/>
    </source>
</evidence>
<dbReference type="NCBIfam" id="NF038104">
    <property type="entry name" value="lipo_NF038104"/>
    <property type="match status" value="1"/>
</dbReference>
<dbReference type="RefSeq" id="WP_208020162.1">
    <property type="nucleotide sequence ID" value="NZ_JAAONY010000002.1"/>
</dbReference>
<accession>A0A7X0MW46</accession>
<dbReference type="AlphaFoldDB" id="A0A7X0MW46"/>
<sequence length="76" mass="8159">MMFTRSRFLLLILFFVHISLIQGCTVVAIADAAASTVVGVGKVAVKGTVAVVDAAIPDGDDDEEDEEEDYPEDENE</sequence>